<evidence type="ECO:0000256" key="3">
    <source>
        <dbReference type="ARBA" id="ARBA00022692"/>
    </source>
</evidence>
<dbReference type="Gene3D" id="3.10.100.10">
    <property type="entry name" value="Mannose-Binding Protein A, subunit A"/>
    <property type="match status" value="2"/>
</dbReference>
<dbReference type="SMART" id="SM00034">
    <property type="entry name" value="CLECT"/>
    <property type="match status" value="2"/>
</dbReference>
<feature type="domain" description="REJ" evidence="10">
    <location>
        <begin position="994"/>
        <end position="1172"/>
    </location>
</feature>
<gene>
    <name evidence="11" type="ORF">FSP39_016966</name>
</gene>
<dbReference type="Pfam" id="PF18911">
    <property type="entry name" value="PKD_4"/>
    <property type="match status" value="1"/>
</dbReference>
<organism evidence="11 12">
    <name type="scientific">Pinctada imbricata</name>
    <name type="common">Atlantic pearl-oyster</name>
    <name type="synonym">Pinctada martensii</name>
    <dbReference type="NCBI Taxonomy" id="66713"/>
    <lineage>
        <taxon>Eukaryota</taxon>
        <taxon>Metazoa</taxon>
        <taxon>Spiralia</taxon>
        <taxon>Lophotrochozoa</taxon>
        <taxon>Mollusca</taxon>
        <taxon>Bivalvia</taxon>
        <taxon>Autobranchia</taxon>
        <taxon>Pteriomorphia</taxon>
        <taxon>Pterioida</taxon>
        <taxon>Pterioidea</taxon>
        <taxon>Pteriidae</taxon>
        <taxon>Pinctada</taxon>
    </lineage>
</organism>
<dbReference type="SMART" id="SM00089">
    <property type="entry name" value="PKD"/>
    <property type="match status" value="2"/>
</dbReference>
<dbReference type="CDD" id="cd00146">
    <property type="entry name" value="PKD"/>
    <property type="match status" value="1"/>
</dbReference>
<keyword evidence="7" id="KW-0732">Signal</keyword>
<proteinExistence type="inferred from homology"/>
<dbReference type="SUPFAM" id="SSF56436">
    <property type="entry name" value="C-type lectin-like"/>
    <property type="match status" value="2"/>
</dbReference>
<evidence type="ECO:0000256" key="7">
    <source>
        <dbReference type="SAM" id="SignalP"/>
    </source>
</evidence>
<dbReference type="InterPro" id="IPR014010">
    <property type="entry name" value="REJ_dom"/>
</dbReference>
<keyword evidence="6" id="KW-0472">Membrane</keyword>
<dbReference type="InterPro" id="IPR016186">
    <property type="entry name" value="C-type_lectin-like/link_sf"/>
</dbReference>
<dbReference type="GO" id="GO:0006816">
    <property type="term" value="P:calcium ion transport"/>
    <property type="evidence" value="ECO:0007669"/>
    <property type="project" value="TreeGrafter"/>
</dbReference>
<comment type="subcellular location">
    <subcellularLocation>
        <location evidence="1">Membrane</location>
        <topology evidence="1">Multi-pass membrane protein</topology>
    </subcellularLocation>
</comment>
<evidence type="ECO:0000256" key="2">
    <source>
        <dbReference type="ARBA" id="ARBA00007200"/>
    </source>
</evidence>
<dbReference type="InterPro" id="IPR002859">
    <property type="entry name" value="PKD/REJ-like"/>
</dbReference>
<keyword evidence="4" id="KW-0677">Repeat</keyword>
<protein>
    <submittedName>
        <fullName evidence="11">Uncharacterized protein</fullName>
    </submittedName>
</protein>
<reference evidence="11" key="1">
    <citation type="submission" date="2019-08" db="EMBL/GenBank/DDBJ databases">
        <title>The improved chromosome-level genome for the pearl oyster Pinctada fucata martensii using PacBio sequencing and Hi-C.</title>
        <authorList>
            <person name="Zheng Z."/>
        </authorList>
    </citation>
    <scope>NUCLEOTIDE SEQUENCE</scope>
    <source>
        <strain evidence="11">ZZ-2019</strain>
        <tissue evidence="11">Adductor muscle</tissue>
    </source>
</reference>
<dbReference type="SUPFAM" id="SSF49299">
    <property type="entry name" value="PKD domain"/>
    <property type="match status" value="1"/>
</dbReference>
<name>A0AA89C1R2_PINIB</name>
<evidence type="ECO:0000256" key="1">
    <source>
        <dbReference type="ARBA" id="ARBA00004141"/>
    </source>
</evidence>
<dbReference type="GO" id="GO:0005886">
    <property type="term" value="C:plasma membrane"/>
    <property type="evidence" value="ECO:0007669"/>
    <property type="project" value="TreeGrafter"/>
</dbReference>
<dbReference type="EMBL" id="VSWD01000010">
    <property type="protein sequence ID" value="KAK3091077.1"/>
    <property type="molecule type" value="Genomic_DNA"/>
</dbReference>
<feature type="domain" description="PKD" evidence="9">
    <location>
        <begin position="236"/>
        <end position="295"/>
    </location>
</feature>
<keyword evidence="3" id="KW-0812">Transmembrane</keyword>
<dbReference type="PROSITE" id="PS50093">
    <property type="entry name" value="PKD"/>
    <property type="match status" value="1"/>
</dbReference>
<evidence type="ECO:0000256" key="4">
    <source>
        <dbReference type="ARBA" id="ARBA00022737"/>
    </source>
</evidence>
<evidence type="ECO:0000259" key="9">
    <source>
        <dbReference type="PROSITE" id="PS50093"/>
    </source>
</evidence>
<evidence type="ECO:0000256" key="6">
    <source>
        <dbReference type="ARBA" id="ARBA00023136"/>
    </source>
</evidence>
<keyword evidence="12" id="KW-1185">Reference proteome</keyword>
<dbReference type="InterPro" id="IPR016187">
    <property type="entry name" value="CTDL_fold"/>
</dbReference>
<dbReference type="Proteomes" id="UP001186944">
    <property type="component" value="Unassembled WGS sequence"/>
</dbReference>
<evidence type="ECO:0000313" key="12">
    <source>
        <dbReference type="Proteomes" id="UP001186944"/>
    </source>
</evidence>
<feature type="domain" description="C-type lectin" evidence="8">
    <location>
        <begin position="451"/>
        <end position="560"/>
    </location>
</feature>
<keyword evidence="5" id="KW-1133">Transmembrane helix</keyword>
<evidence type="ECO:0000259" key="10">
    <source>
        <dbReference type="PROSITE" id="PS51111"/>
    </source>
</evidence>
<evidence type="ECO:0000256" key="5">
    <source>
        <dbReference type="ARBA" id="ARBA00022989"/>
    </source>
</evidence>
<dbReference type="InterPro" id="IPR013783">
    <property type="entry name" value="Ig-like_fold"/>
</dbReference>
<sequence length="1172" mass="126483">MLRLSVGILLVSLSVLCGGAHAQCTPCPSACTCTHIAGTADDCTVNCTNGNIEWIPTSSELPTANDIRIFDLSDNPWDCTCSFKTFRDTLVTLESNGLTLVNRGQVPVRTVLVTRMKRLIPNTLCSTSRATLPQTSLTAPKPASIRIWPMQFSITLCVCVATTPVLQMSVCAIAKPYTPGDNIQCSLTSGGTQTKTFLQGVYRVESGLTLDTISGVTAGSSYTFIASVVLRTITKFKWSFGDSSSIEERITSSTSYNMPHTYPLPGVYDLTVGIESTSGGTDNGTIKVHVDPATSSVDPVLTCPSYINYESSLTGVTVSYGMANALEYSWTRSPDDNVTSTVGGDCDSGWTVFNGRCIQFKSTTENYADATTTCGSDATLLTIHYPNELTSIVSSYSLSGLLGYKLLGMETVFTIDITTSTLHGLSCATSANFICQKKPIECPHGGTAYGTSNMCYVLQSTSSAWTAAQTSCQSLVRLRTACQSELGSHTKSCHQYLGATTEVWVGLTDRSLEGYMEWADYTSKGTYPSVSAETKDCYSLSSSGTWTARKCSTTLPYVCQYSVIRGMWINGGGRLRAWNFITAPRTSDVKLVFQVYIPSCPGGQTFIKPGCDGNGAQFGSCVASGSCSAASSCGNNEEYCYISQSCQPKGDPCNCVGRSDTFCNTLYKDSSPTYTLMGQTFLDLPAGGSEFYTVNADNIDVSENYVIAFQTNSGSDIIQCDTNTGSTWAQSALQVLKTGWMSIGDSVTAGTLWKNNTACYFQAIVAGTETESLPASLQYFSKPDTYTYTVSAPSLSIAKSCDVKAEEQIGDIEWIHPVVQSTSGSSDTIYVQHDQATYLVFAVTRGSHLTTEFNFGSSNVTGTFQAACPSTIESAFPSECNATNRWPDLPFAYEIQTFNFTSASSVSLTLKVKNDVSTDKTKSITILVFMPIIGLNIDLSVPNSRNIVEMGTSTQFTVTKTSGNPTSYRYMVNGTVSRSGSGCDAITGNTSNKVTMTSSSLSVGETYTVQLTVSITSRTSSTVSKEILISSDDVPQVSIECVSCQANTNYVLSQGVLVMLRGFCSNCGTATLTYRWTAKYGSTSLTLDSTTSSTLDDKINLVIDEDQLPDCNNIQLQARGGENRHKRYSDGVLRNRYDGKYTALWWIMQFEPYDSEVTGGQSNVYLYWLLRL</sequence>
<feature type="signal peptide" evidence="7">
    <location>
        <begin position="1"/>
        <end position="22"/>
    </location>
</feature>
<comment type="similarity">
    <text evidence="2">Belongs to the polycystin family.</text>
</comment>
<dbReference type="PROSITE" id="PS50041">
    <property type="entry name" value="C_TYPE_LECTIN_2"/>
    <property type="match status" value="1"/>
</dbReference>
<dbReference type="Pfam" id="PF02010">
    <property type="entry name" value="REJ"/>
    <property type="match status" value="1"/>
</dbReference>
<dbReference type="Gene3D" id="2.60.40.10">
    <property type="entry name" value="Immunoglobulins"/>
    <property type="match status" value="1"/>
</dbReference>
<dbReference type="GO" id="GO:0005261">
    <property type="term" value="F:monoatomic cation channel activity"/>
    <property type="evidence" value="ECO:0007669"/>
    <property type="project" value="TreeGrafter"/>
</dbReference>
<dbReference type="InterPro" id="IPR000601">
    <property type="entry name" value="PKD_dom"/>
</dbReference>
<accession>A0AA89C1R2</accession>
<dbReference type="CDD" id="cd00037">
    <property type="entry name" value="CLECT"/>
    <property type="match status" value="1"/>
</dbReference>
<dbReference type="Pfam" id="PF00059">
    <property type="entry name" value="Lectin_C"/>
    <property type="match status" value="1"/>
</dbReference>
<dbReference type="InterPro" id="IPR035986">
    <property type="entry name" value="PKD_dom_sf"/>
</dbReference>
<dbReference type="PANTHER" id="PTHR46730">
    <property type="entry name" value="POLYCYSTIN-1"/>
    <property type="match status" value="1"/>
</dbReference>
<comment type="caution">
    <text evidence="11">The sequence shown here is derived from an EMBL/GenBank/DDBJ whole genome shotgun (WGS) entry which is preliminary data.</text>
</comment>
<dbReference type="PANTHER" id="PTHR46730:SF2">
    <property type="entry name" value="POLYCYSTIN-1 ISOFORM X1"/>
    <property type="match status" value="1"/>
</dbReference>
<evidence type="ECO:0000313" key="11">
    <source>
        <dbReference type="EMBL" id="KAK3091077.1"/>
    </source>
</evidence>
<dbReference type="AlphaFoldDB" id="A0AA89C1R2"/>
<feature type="chain" id="PRO_5041711086" evidence="7">
    <location>
        <begin position="23"/>
        <end position="1172"/>
    </location>
</feature>
<dbReference type="PROSITE" id="PS51111">
    <property type="entry name" value="REJ"/>
    <property type="match status" value="1"/>
</dbReference>
<dbReference type="InterPro" id="IPR022409">
    <property type="entry name" value="PKD/Chitinase_dom"/>
</dbReference>
<evidence type="ECO:0000259" key="8">
    <source>
        <dbReference type="PROSITE" id="PS50041"/>
    </source>
</evidence>
<dbReference type="InterPro" id="IPR001304">
    <property type="entry name" value="C-type_lectin-like"/>
</dbReference>